<evidence type="ECO:0000313" key="2">
    <source>
        <dbReference type="Proteomes" id="UP001058074"/>
    </source>
</evidence>
<dbReference type="EMBL" id="BROD01000001">
    <property type="protein sequence ID" value="GKX68605.1"/>
    <property type="molecule type" value="Genomic_DNA"/>
</dbReference>
<accession>A0ACB5RIC0</accession>
<keyword evidence="2" id="KW-1185">Reference proteome</keyword>
<dbReference type="Proteomes" id="UP001058074">
    <property type="component" value="Unassembled WGS sequence"/>
</dbReference>
<proteinExistence type="predicted"/>
<organism evidence="1 2">
    <name type="scientific">Inconstantimicrobium mannanitabidum</name>
    <dbReference type="NCBI Taxonomy" id="1604901"/>
    <lineage>
        <taxon>Bacteria</taxon>
        <taxon>Bacillati</taxon>
        <taxon>Bacillota</taxon>
        <taxon>Clostridia</taxon>
        <taxon>Eubacteriales</taxon>
        <taxon>Clostridiaceae</taxon>
        <taxon>Inconstantimicrobium</taxon>
    </lineage>
</organism>
<sequence>MIATQYKIILPSDYDMNIIKDRVRNNGYKTDAFEDLKFKLYLTTEKGANGSLQNSYCPLYIWKDSNGLNKFLFEGFYDNIIKSFGWQKVNVGIPLIDTTTHKIRDSKFLFEVTREISPKESLNNLKNEIEKHIPKIKEAEYVVVYSPDKWIYNVFYFIDDLKKVISEEGILYDILHISQEKNLSISS</sequence>
<name>A0ACB5RIC0_9CLOT</name>
<evidence type="ECO:0000313" key="1">
    <source>
        <dbReference type="EMBL" id="GKX68605.1"/>
    </source>
</evidence>
<comment type="caution">
    <text evidence="1">The sequence shown here is derived from an EMBL/GenBank/DDBJ whole genome shotgun (WGS) entry which is preliminary data.</text>
</comment>
<gene>
    <name evidence="1" type="ORF">rsdtw13_38630</name>
</gene>
<protein>
    <submittedName>
        <fullName evidence="1">DUF4865 domain-containing protein</fullName>
    </submittedName>
</protein>
<reference evidence="1" key="1">
    <citation type="journal article" date="2025" name="Int. J. Syst. Evol. Microbiol.">
        <title>Inconstantimicrobium mannanitabidum sp. nov., a novel member of the family Clostridiaceae isolated from anoxic soil under the treatment of reductive soil disinfestation.</title>
        <authorList>
            <person name="Ueki A."/>
            <person name="Tonouchi A."/>
            <person name="Honma S."/>
            <person name="Kaku N."/>
            <person name="Ueki K."/>
        </authorList>
    </citation>
    <scope>NUCLEOTIDE SEQUENCE</scope>
    <source>
        <strain evidence="1">TW13</strain>
    </source>
</reference>